<keyword evidence="1" id="KW-0812">Transmembrane</keyword>
<organism evidence="2 3">
    <name type="scientific">Marinicrinis lubricantis</name>
    <dbReference type="NCBI Taxonomy" id="2086470"/>
    <lineage>
        <taxon>Bacteria</taxon>
        <taxon>Bacillati</taxon>
        <taxon>Bacillota</taxon>
        <taxon>Bacilli</taxon>
        <taxon>Bacillales</taxon>
        <taxon>Paenibacillaceae</taxon>
    </lineage>
</organism>
<dbReference type="Proteomes" id="UP001596250">
    <property type="component" value="Unassembled WGS sequence"/>
</dbReference>
<dbReference type="PANTHER" id="PTHR40027:SF1">
    <property type="entry name" value="CELL DIVISION PROTEIN DIVIC"/>
    <property type="match status" value="1"/>
</dbReference>
<dbReference type="EMBL" id="JBHSQV010000151">
    <property type="protein sequence ID" value="MFC5987091.1"/>
    <property type="molecule type" value="Genomic_DNA"/>
</dbReference>
<proteinExistence type="predicted"/>
<dbReference type="PANTHER" id="PTHR40027">
    <property type="entry name" value="CELL DIVISION PROTEIN DIVIC"/>
    <property type="match status" value="1"/>
</dbReference>
<reference evidence="3" key="1">
    <citation type="journal article" date="2019" name="Int. J. Syst. Evol. Microbiol.">
        <title>The Global Catalogue of Microorganisms (GCM) 10K type strain sequencing project: providing services to taxonomists for standard genome sequencing and annotation.</title>
        <authorList>
            <consortium name="The Broad Institute Genomics Platform"/>
            <consortium name="The Broad Institute Genome Sequencing Center for Infectious Disease"/>
            <person name="Wu L."/>
            <person name="Ma J."/>
        </authorList>
    </citation>
    <scope>NUCLEOTIDE SEQUENCE [LARGE SCALE GENOMIC DNA]</scope>
    <source>
        <strain evidence="3">CCM 8749</strain>
    </source>
</reference>
<sequence length="105" mass="12409">MQRHSADNKSTGKSRGARRRLRLLFIAISCYLAWAGFTFWQQSGTIQESHARLDALEGKLTEITMRNDQFKQEIEKLNDPEYIEQILRKDYHMGRPDEIIFFESE</sequence>
<feature type="transmembrane region" description="Helical" evidence="1">
    <location>
        <begin position="21"/>
        <end position="40"/>
    </location>
</feature>
<dbReference type="InterPro" id="IPR007060">
    <property type="entry name" value="FtsL/DivIC"/>
</dbReference>
<evidence type="ECO:0000313" key="2">
    <source>
        <dbReference type="EMBL" id="MFC5987091.1"/>
    </source>
</evidence>
<accession>A0ABW1IPX6</accession>
<evidence type="ECO:0000313" key="3">
    <source>
        <dbReference type="Proteomes" id="UP001596250"/>
    </source>
</evidence>
<keyword evidence="3" id="KW-1185">Reference proteome</keyword>
<dbReference type="RefSeq" id="WP_379894421.1">
    <property type="nucleotide sequence ID" value="NZ_CBCSCT010000054.1"/>
</dbReference>
<dbReference type="Pfam" id="PF04977">
    <property type="entry name" value="DivIC"/>
    <property type="match status" value="1"/>
</dbReference>
<protein>
    <submittedName>
        <fullName evidence="2">Septum formation initiator family protein</fullName>
    </submittedName>
</protein>
<keyword evidence="1" id="KW-1133">Transmembrane helix</keyword>
<evidence type="ECO:0000256" key="1">
    <source>
        <dbReference type="SAM" id="Phobius"/>
    </source>
</evidence>
<keyword evidence="1" id="KW-0472">Membrane</keyword>
<name>A0ABW1IPX6_9BACL</name>
<comment type="caution">
    <text evidence="2">The sequence shown here is derived from an EMBL/GenBank/DDBJ whole genome shotgun (WGS) entry which is preliminary data.</text>
</comment>
<dbReference type="InterPro" id="IPR039076">
    <property type="entry name" value="DivIC"/>
</dbReference>
<gene>
    <name evidence="2" type="ORF">ACFPXP_11815</name>
</gene>